<dbReference type="AlphaFoldDB" id="A0AA39IIC3"/>
<evidence type="ECO:0000313" key="3">
    <source>
        <dbReference type="Proteomes" id="UP001175271"/>
    </source>
</evidence>
<gene>
    <name evidence="2" type="ORF">QR680_008535</name>
</gene>
<accession>A0AA39IIC3</accession>
<proteinExistence type="predicted"/>
<feature type="compositionally biased region" description="Polar residues" evidence="1">
    <location>
        <begin position="71"/>
        <end position="93"/>
    </location>
</feature>
<comment type="caution">
    <text evidence="2">The sequence shown here is derived from an EMBL/GenBank/DDBJ whole genome shotgun (WGS) entry which is preliminary data.</text>
</comment>
<evidence type="ECO:0000313" key="2">
    <source>
        <dbReference type="EMBL" id="KAK0424185.1"/>
    </source>
</evidence>
<organism evidence="2 3">
    <name type="scientific">Steinernema hermaphroditum</name>
    <dbReference type="NCBI Taxonomy" id="289476"/>
    <lineage>
        <taxon>Eukaryota</taxon>
        <taxon>Metazoa</taxon>
        <taxon>Ecdysozoa</taxon>
        <taxon>Nematoda</taxon>
        <taxon>Chromadorea</taxon>
        <taxon>Rhabditida</taxon>
        <taxon>Tylenchina</taxon>
        <taxon>Panagrolaimomorpha</taxon>
        <taxon>Strongyloidoidea</taxon>
        <taxon>Steinernematidae</taxon>
        <taxon>Steinernema</taxon>
    </lineage>
</organism>
<reference evidence="2" key="1">
    <citation type="submission" date="2023-06" db="EMBL/GenBank/DDBJ databases">
        <title>Genomic analysis of the entomopathogenic nematode Steinernema hermaphroditum.</title>
        <authorList>
            <person name="Schwarz E.M."/>
            <person name="Heppert J.K."/>
            <person name="Baniya A."/>
            <person name="Schwartz H.T."/>
            <person name="Tan C.-H."/>
            <person name="Antoshechkin I."/>
            <person name="Sternberg P.W."/>
            <person name="Goodrich-Blair H."/>
            <person name="Dillman A.R."/>
        </authorList>
    </citation>
    <scope>NUCLEOTIDE SEQUENCE</scope>
    <source>
        <strain evidence="2">PS9179</strain>
        <tissue evidence="2">Whole animal</tissue>
    </source>
</reference>
<name>A0AA39IIC3_9BILA</name>
<dbReference type="Proteomes" id="UP001175271">
    <property type="component" value="Unassembled WGS sequence"/>
</dbReference>
<feature type="region of interest" description="Disordered" evidence="1">
    <location>
        <begin position="29"/>
        <end position="186"/>
    </location>
</feature>
<dbReference type="EMBL" id="JAUCMV010000001">
    <property type="protein sequence ID" value="KAK0424185.1"/>
    <property type="molecule type" value="Genomic_DNA"/>
</dbReference>
<protein>
    <submittedName>
        <fullName evidence="2">Uncharacterized protein</fullName>
    </submittedName>
</protein>
<keyword evidence="3" id="KW-1185">Reference proteome</keyword>
<sequence>MDPGVLGVISVLAVFVPVSFGIVLCSKGTDAKKAQSPRNPSPGFPGQLPGTSPSASPSPSPLNVPDPKNLDATQRETASQIAQQTGTLQTASKPLNEKRILTSKTATGFSTESKESRSKESRENVKKSKEEDSFDKHAPEQKEVARAKEIREREPVSRHRDDYKTFNEKDMPPSDFDGSIPEAKTN</sequence>
<evidence type="ECO:0000256" key="1">
    <source>
        <dbReference type="SAM" id="MobiDB-lite"/>
    </source>
</evidence>
<feature type="compositionally biased region" description="Basic and acidic residues" evidence="1">
    <location>
        <begin position="112"/>
        <end position="172"/>
    </location>
</feature>